<organism evidence="2 3">
    <name type="scientific">Paraburkholderia dioscoreae</name>
    <dbReference type="NCBI Taxonomy" id="2604047"/>
    <lineage>
        <taxon>Bacteria</taxon>
        <taxon>Pseudomonadati</taxon>
        <taxon>Pseudomonadota</taxon>
        <taxon>Betaproteobacteria</taxon>
        <taxon>Burkholderiales</taxon>
        <taxon>Burkholderiaceae</taxon>
        <taxon>Paraburkholderia</taxon>
    </lineage>
</organism>
<feature type="transmembrane region" description="Helical" evidence="1">
    <location>
        <begin position="21"/>
        <end position="40"/>
    </location>
</feature>
<dbReference type="KEGG" id="pdio:PDMSB3_0129.2"/>
<keyword evidence="2" id="KW-0614">Plasmid</keyword>
<keyword evidence="3" id="KW-1185">Reference proteome</keyword>
<keyword evidence="1" id="KW-0472">Membrane</keyword>
<keyword evidence="1" id="KW-1133">Transmembrane helix</keyword>
<name>A0A5Q4YUW8_9BURK</name>
<dbReference type="AlphaFoldDB" id="A0A5Q4YUW8"/>
<reference evidence="2 3" key="1">
    <citation type="submission" date="2019-08" db="EMBL/GenBank/DDBJ databases">
        <authorList>
            <person name="Herpell B J."/>
        </authorList>
    </citation>
    <scope>NUCLEOTIDE SEQUENCE [LARGE SCALE GENOMIC DNA]</scope>
    <source>
        <strain evidence="3">Msb3</strain>
        <plasmid evidence="2 3">pI</plasmid>
    </source>
</reference>
<evidence type="ECO:0000313" key="3">
    <source>
        <dbReference type="Proteomes" id="UP000325811"/>
    </source>
</evidence>
<gene>
    <name evidence="2" type="ORF">PDMSB3_0129</name>
</gene>
<protein>
    <submittedName>
        <fullName evidence="2">Uncharacterized protein</fullName>
    </submittedName>
</protein>
<dbReference type="EMBL" id="LR699555">
    <property type="protein sequence ID" value="VVD30965.1"/>
    <property type="molecule type" value="Genomic_DNA"/>
</dbReference>
<evidence type="ECO:0000313" key="2">
    <source>
        <dbReference type="EMBL" id="VVD30965.1"/>
    </source>
</evidence>
<keyword evidence="1" id="KW-0812">Transmembrane</keyword>
<evidence type="ECO:0000256" key="1">
    <source>
        <dbReference type="SAM" id="Phobius"/>
    </source>
</evidence>
<accession>A0A5Q4YUW8</accession>
<dbReference type="Proteomes" id="UP000325811">
    <property type="component" value="Plasmid pI"/>
</dbReference>
<geneLocation type="plasmid" evidence="2 3">
    <name>pI</name>
</geneLocation>
<proteinExistence type="predicted"/>
<sequence>MKNENTSTDLTGRQKFAKKTSWITWLAFVAIGIAAIVSLTQHH</sequence>